<sequence length="153" mass="18227">EEIAMNKLLVQPLFYFRYIDVILALLSNIINDILNTFNSLHTRLQFIIEAGTDNRLSFLDTMLIIDNHRIIFDTYYKKTFSGRFVNFHSNHPLLLLTDHHINFDHNFRWNEVKILDSESLYNKKLVSEMVHIKRQKQGLNKQNETESLPESYL</sequence>
<reference evidence="1 2" key="1">
    <citation type="submission" date="2016-03" db="EMBL/GenBank/DDBJ databases">
        <title>Trachymyrmex septentrionalis WGS genome.</title>
        <authorList>
            <person name="Nygaard S."/>
            <person name="Hu H."/>
            <person name="Boomsma J."/>
            <person name="Zhang G."/>
        </authorList>
    </citation>
    <scope>NUCLEOTIDE SEQUENCE [LARGE SCALE GENOMIC DNA]</scope>
    <source>
        <strain evidence="1">Tsep2-gDNA-1</strain>
        <tissue evidence="1">Whole body</tissue>
    </source>
</reference>
<dbReference type="PANTHER" id="PTHR21301">
    <property type="entry name" value="REVERSE TRANSCRIPTASE"/>
    <property type="match status" value="1"/>
</dbReference>
<accession>A0A195FGJ2</accession>
<keyword evidence="2" id="KW-1185">Reference proteome</keyword>
<feature type="non-terminal residue" evidence="1">
    <location>
        <position position="1"/>
    </location>
</feature>
<dbReference type="EMBL" id="KQ981606">
    <property type="protein sequence ID" value="KYN39513.1"/>
    <property type="molecule type" value="Genomic_DNA"/>
</dbReference>
<evidence type="ECO:0000313" key="2">
    <source>
        <dbReference type="Proteomes" id="UP000078541"/>
    </source>
</evidence>
<dbReference type="Proteomes" id="UP000078541">
    <property type="component" value="Unassembled WGS sequence"/>
</dbReference>
<gene>
    <name evidence="1" type="ORF">ALC56_06006</name>
</gene>
<dbReference type="AlphaFoldDB" id="A0A195FGJ2"/>
<proteinExistence type="predicted"/>
<dbReference type="STRING" id="34720.A0A195FGJ2"/>
<dbReference type="PANTHER" id="PTHR21301:SF10">
    <property type="entry name" value="REVERSE TRANSCRIPTASE DOMAIN-CONTAINING PROTEIN"/>
    <property type="match status" value="1"/>
</dbReference>
<organism evidence="1 2">
    <name type="scientific">Trachymyrmex septentrionalis</name>
    <dbReference type="NCBI Taxonomy" id="34720"/>
    <lineage>
        <taxon>Eukaryota</taxon>
        <taxon>Metazoa</taxon>
        <taxon>Ecdysozoa</taxon>
        <taxon>Arthropoda</taxon>
        <taxon>Hexapoda</taxon>
        <taxon>Insecta</taxon>
        <taxon>Pterygota</taxon>
        <taxon>Neoptera</taxon>
        <taxon>Endopterygota</taxon>
        <taxon>Hymenoptera</taxon>
        <taxon>Apocrita</taxon>
        <taxon>Aculeata</taxon>
        <taxon>Formicoidea</taxon>
        <taxon>Formicidae</taxon>
        <taxon>Myrmicinae</taxon>
        <taxon>Trachymyrmex</taxon>
    </lineage>
</organism>
<evidence type="ECO:0000313" key="1">
    <source>
        <dbReference type="EMBL" id="KYN39513.1"/>
    </source>
</evidence>
<protein>
    <submittedName>
        <fullName evidence="1">Uncharacterized protein</fullName>
    </submittedName>
</protein>
<name>A0A195FGJ2_9HYME</name>